<dbReference type="Proteomes" id="UP000663889">
    <property type="component" value="Unassembled WGS sequence"/>
</dbReference>
<dbReference type="Proteomes" id="UP000663882">
    <property type="component" value="Unassembled WGS sequence"/>
</dbReference>
<accession>A0A819J0W7</accession>
<dbReference type="SUPFAM" id="SSF52047">
    <property type="entry name" value="RNI-like"/>
    <property type="match status" value="2"/>
</dbReference>
<dbReference type="EMBL" id="CAJNOU010001408">
    <property type="protein sequence ID" value="CAF1199907.1"/>
    <property type="molecule type" value="Genomic_DNA"/>
</dbReference>
<name>A0A819J0W7_9BILA</name>
<reference evidence="4" key="1">
    <citation type="submission" date="2021-02" db="EMBL/GenBank/DDBJ databases">
        <authorList>
            <person name="Nowell W R."/>
        </authorList>
    </citation>
    <scope>NUCLEOTIDE SEQUENCE</scope>
</reference>
<dbReference type="InterPro" id="IPR001810">
    <property type="entry name" value="F-box_dom"/>
</dbReference>
<evidence type="ECO:0000313" key="3">
    <source>
        <dbReference type="EMBL" id="CAF1232684.1"/>
    </source>
</evidence>
<protein>
    <recommendedName>
        <fullName evidence="1">F-box domain-containing protein</fullName>
    </recommendedName>
</protein>
<evidence type="ECO:0000313" key="5">
    <source>
        <dbReference type="Proteomes" id="UP000663874"/>
    </source>
</evidence>
<dbReference type="AlphaFoldDB" id="A0A819J0W7"/>
<dbReference type="EMBL" id="CAJNOO010002068">
    <property type="protein sequence ID" value="CAF1232684.1"/>
    <property type="molecule type" value="Genomic_DNA"/>
</dbReference>
<feature type="domain" description="F-box" evidence="1">
    <location>
        <begin position="3"/>
        <end position="55"/>
    </location>
</feature>
<dbReference type="PROSITE" id="PS50181">
    <property type="entry name" value="FBOX"/>
    <property type="match status" value="1"/>
</dbReference>
<dbReference type="InterPro" id="IPR032675">
    <property type="entry name" value="LRR_dom_sf"/>
</dbReference>
<dbReference type="OrthoDB" id="9984259at2759"/>
<evidence type="ECO:0000259" key="1">
    <source>
        <dbReference type="PROSITE" id="PS50181"/>
    </source>
</evidence>
<evidence type="ECO:0000313" key="2">
    <source>
        <dbReference type="EMBL" id="CAF1199907.1"/>
    </source>
</evidence>
<dbReference type="Proteomes" id="UP000663874">
    <property type="component" value="Unassembled WGS sequence"/>
</dbReference>
<evidence type="ECO:0000313" key="4">
    <source>
        <dbReference type="EMBL" id="CAF3925627.1"/>
    </source>
</evidence>
<proteinExistence type="predicted"/>
<dbReference type="Gene3D" id="3.80.10.10">
    <property type="entry name" value="Ribonuclease Inhibitor"/>
    <property type="match status" value="2"/>
</dbReference>
<gene>
    <name evidence="4" type="ORF">FNK824_LOCUS21861</name>
    <name evidence="3" type="ORF">RFH988_LOCUS26252</name>
    <name evidence="2" type="ORF">SEV965_LOCUS21084</name>
</gene>
<comment type="caution">
    <text evidence="4">The sequence shown here is derived from an EMBL/GenBank/DDBJ whole genome shotgun (WGS) entry which is preliminary data.</text>
</comment>
<sequence>MFLSKLEDLPDEILIEICIYLNAIDVINAFGQLNNRLERTIRQFRSDINLQYLTLKQFQRCCFHLLPYNAEYIVKLTLNTWYSPGEISLFNKSIAKYNSLHDFLPSLKQLWLINFSNQDVDILPKILSIERLMIDIDSQIPLLQSTRILLDQYLFCTSNTIKELRLYGAEEGIILQHDVAIMMCQWLEKLIISVATLDDLILILRRAPNLVKLHIEVNIFSVDVPKQYATVDMMPKYMKDFHLWIKDKRLLIFDDLYNILINMPTIERLSLEIETDDILYSQGYRWKELLSNLPKLSRLDMGLKIWIGWESVPIDVTPYLETFIKNGIEVCCYADTRVLFIDTIPYDFDNTTGVMTSPRASDAKATNMELFQQQARKVNTVCFDGRHELTSINDWLNVIKRFPNIQVLDITSINVYDQTEDEFLENNQQLRLSNLAILRYIRSTKCKVNIPFFMYLANNTILAPHLRTLTIMYGDLIYLCKRLKIDSFPRFKELCVYNNGADGLICLDDIKLLFKFFPNLEHFWLHVQSNRTINRSTVLITEHFLCSLPKLISFRLSCKKGSLRLSSLYDNNTYLTWIKRVCGVDNQEQIHTIIRKKELAIWK</sequence>
<organism evidence="4 5">
    <name type="scientific">Rotaria sordida</name>
    <dbReference type="NCBI Taxonomy" id="392033"/>
    <lineage>
        <taxon>Eukaryota</taxon>
        <taxon>Metazoa</taxon>
        <taxon>Spiralia</taxon>
        <taxon>Gnathifera</taxon>
        <taxon>Rotifera</taxon>
        <taxon>Eurotatoria</taxon>
        <taxon>Bdelloidea</taxon>
        <taxon>Philodinida</taxon>
        <taxon>Philodinidae</taxon>
        <taxon>Rotaria</taxon>
    </lineage>
</organism>
<dbReference type="EMBL" id="CAJOBE010004306">
    <property type="protein sequence ID" value="CAF3925627.1"/>
    <property type="molecule type" value="Genomic_DNA"/>
</dbReference>